<sequence>MAAAPPLSDASGASAPHAVAAHAAPHPAAAEAVPRDANAAAFVSSVEHGRPLSMIASSAYSDDEEEAVPQRSAAEQERIRARAPARRTLDELRIEVHALYARESSDGAAVRLGELPRLLAAFDAQTGRPLVSPSNMAIIEMHAEQEPDLQMSEDKFVDMITALHSAGANSDSEGDMSLDVLMPGRAGEKAVGEDSMDEDVSQGEDSMEVSSSSDEDVRAWRSRAISSSPPGTALAVRKRGYEAFPRSQDQLDDADAPVRRLPSMLRRKTTTSDPAESPFRNTPAGDERRVLSGKGKATNCPSAFTKPRPAAVTRARRTSDAGLDAEGTVNGDVDDDSISTPSVRRRMPSQPLPEMPRSASTGSAGFRHFPRATSPHNWEEEAALAQFTPLSPGLMSPPLIRQAEADSEKLSSKIKTLEQQHRASSLQWSEERENLHEEHAHVSAELEEVRQNVASLQKELVRAKEQKEQAERRTEDRDLEIQERAAEAEQFRARRAEWEKERKQLLERATISEAVAVERQAELTRALGDGEKQHKELRENKEERSALFKKSQRQESEISALKSQLRKAAQELLELKEREVQLQEQINIMQDQMPAVRAGSGFTQGRHLKAELAGEVSFDNSVQSVDVGETSLADADTSGDASFIETTTVRRRVKRSQRAAAATEFAETMTQTEHAAAEMSTQTEPAVGADSATQTDQAAPVEALKKDVTVAAGPSAQTEQSSAAELPLPPSYREAELERAVIARDHPAVQLHERKLGDRAALLLESVFHTSETRRYHALRDDVGRRCLVLESAIQERADEARLRAARESAPRAAPTPSRFANDKHAAQLLACSLGFLTGAVVMGYFFSGPRYALGSFALEDSASWQVSNGLAAAMLDLGVPLSTGSGAGEWWLPRLLYGSANVVRRHQPV</sequence>
<feature type="compositionally biased region" description="Basic and acidic residues" evidence="4">
    <location>
        <begin position="429"/>
        <end position="440"/>
    </location>
</feature>
<dbReference type="GO" id="GO:0006888">
    <property type="term" value="P:endoplasmic reticulum to Golgi vesicle-mediated transport"/>
    <property type="evidence" value="ECO:0007669"/>
    <property type="project" value="TreeGrafter"/>
</dbReference>
<evidence type="ECO:0000313" key="7">
    <source>
        <dbReference type="Proteomes" id="UP000245946"/>
    </source>
</evidence>
<dbReference type="EMBL" id="KZ819288">
    <property type="protein sequence ID" value="PWN99368.1"/>
    <property type="molecule type" value="Genomic_DNA"/>
</dbReference>
<feature type="region of interest" description="Disordered" evidence="4">
    <location>
        <begin position="660"/>
        <end position="698"/>
    </location>
</feature>
<reference evidence="6 7" key="1">
    <citation type="journal article" date="2018" name="Mol. Biol. Evol.">
        <title>Broad Genomic Sampling Reveals a Smut Pathogenic Ancestry of the Fungal Clade Ustilaginomycotina.</title>
        <authorList>
            <person name="Kijpornyongpan T."/>
            <person name="Mondo S.J."/>
            <person name="Barry K."/>
            <person name="Sandor L."/>
            <person name="Lee J."/>
            <person name="Lipzen A."/>
            <person name="Pangilinan J."/>
            <person name="LaButti K."/>
            <person name="Hainaut M."/>
            <person name="Henrissat B."/>
            <person name="Grigoriev I.V."/>
            <person name="Spatafora J.W."/>
            <person name="Aime M.C."/>
        </authorList>
    </citation>
    <scope>NUCLEOTIDE SEQUENCE [LARGE SCALE GENOMIC DNA]</scope>
    <source>
        <strain evidence="6 7">MCA 4186</strain>
    </source>
</reference>
<accession>A0A316ZEA0</accession>
<dbReference type="STRING" id="58919.A0A316ZEA0"/>
<feature type="compositionally biased region" description="Basic and acidic residues" evidence="4">
    <location>
        <begin position="404"/>
        <end position="421"/>
    </location>
</feature>
<name>A0A316ZEA0_9BASI</name>
<feature type="region of interest" description="Disordered" evidence="4">
    <location>
        <begin position="404"/>
        <end position="440"/>
    </location>
</feature>
<feature type="compositionally biased region" description="Basic and acidic residues" evidence="4">
    <location>
        <begin position="528"/>
        <end position="553"/>
    </location>
</feature>
<evidence type="ECO:0000256" key="5">
    <source>
        <dbReference type="SAM" id="Phobius"/>
    </source>
</evidence>
<dbReference type="GO" id="GO:0031267">
    <property type="term" value="F:small GTPase binding"/>
    <property type="evidence" value="ECO:0007669"/>
    <property type="project" value="TreeGrafter"/>
</dbReference>
<feature type="region of interest" description="Disordered" evidence="4">
    <location>
        <begin position="58"/>
        <end position="79"/>
    </location>
</feature>
<feature type="region of interest" description="Disordered" evidence="4">
    <location>
        <begin position="1"/>
        <end position="34"/>
    </location>
</feature>
<feature type="region of interest" description="Disordered" evidence="4">
    <location>
        <begin position="188"/>
        <end position="215"/>
    </location>
</feature>
<keyword evidence="5" id="KW-0472">Membrane</keyword>
<feature type="compositionally biased region" description="Acidic residues" evidence="4">
    <location>
        <begin position="194"/>
        <end position="207"/>
    </location>
</feature>
<dbReference type="AlphaFoldDB" id="A0A316ZEA0"/>
<organism evidence="6 7">
    <name type="scientific">Tilletiopsis washingtonensis</name>
    <dbReference type="NCBI Taxonomy" id="58919"/>
    <lineage>
        <taxon>Eukaryota</taxon>
        <taxon>Fungi</taxon>
        <taxon>Dikarya</taxon>
        <taxon>Basidiomycota</taxon>
        <taxon>Ustilaginomycotina</taxon>
        <taxon>Exobasidiomycetes</taxon>
        <taxon>Entylomatales</taxon>
        <taxon>Entylomatales incertae sedis</taxon>
        <taxon>Tilletiopsis</taxon>
    </lineage>
</organism>
<comment type="subcellular location">
    <subcellularLocation>
        <location evidence="1">Golgi apparatus</location>
    </subcellularLocation>
</comment>
<evidence type="ECO:0000256" key="2">
    <source>
        <dbReference type="ARBA" id="ARBA00023034"/>
    </source>
</evidence>
<keyword evidence="2" id="KW-0333">Golgi apparatus</keyword>
<feature type="region of interest" description="Disordered" evidence="4">
    <location>
        <begin position="710"/>
        <end position="729"/>
    </location>
</feature>
<protein>
    <submittedName>
        <fullName evidence="6">Uncharacterized protein</fullName>
    </submittedName>
</protein>
<feature type="region of interest" description="Disordered" evidence="4">
    <location>
        <begin position="265"/>
        <end position="363"/>
    </location>
</feature>
<dbReference type="RefSeq" id="XP_025599647.1">
    <property type="nucleotide sequence ID" value="XM_025745105.1"/>
</dbReference>
<feature type="region of interest" description="Disordered" evidence="4">
    <location>
        <begin position="526"/>
        <end position="553"/>
    </location>
</feature>
<keyword evidence="7" id="KW-1185">Reference proteome</keyword>
<keyword evidence="3" id="KW-0175">Coiled coil</keyword>
<dbReference type="PANTHER" id="PTHR18921">
    <property type="entry name" value="MYOSIN HEAVY CHAIN - RELATED"/>
    <property type="match status" value="1"/>
</dbReference>
<proteinExistence type="predicted"/>
<feature type="transmembrane region" description="Helical" evidence="5">
    <location>
        <begin position="826"/>
        <end position="847"/>
    </location>
</feature>
<dbReference type="Proteomes" id="UP000245946">
    <property type="component" value="Unassembled WGS sequence"/>
</dbReference>
<evidence type="ECO:0000256" key="3">
    <source>
        <dbReference type="ARBA" id="ARBA00023054"/>
    </source>
</evidence>
<keyword evidence="5" id="KW-0812">Transmembrane</keyword>
<dbReference type="GeneID" id="37272649"/>
<feature type="compositionally biased region" description="Low complexity" evidence="4">
    <location>
        <begin position="10"/>
        <end position="32"/>
    </location>
</feature>
<evidence type="ECO:0000256" key="1">
    <source>
        <dbReference type="ARBA" id="ARBA00004555"/>
    </source>
</evidence>
<dbReference type="GO" id="GO:0007030">
    <property type="term" value="P:Golgi organization"/>
    <property type="evidence" value="ECO:0007669"/>
    <property type="project" value="TreeGrafter"/>
</dbReference>
<gene>
    <name evidence="6" type="ORF">FA09DRAFT_359405</name>
</gene>
<evidence type="ECO:0000256" key="4">
    <source>
        <dbReference type="SAM" id="MobiDB-lite"/>
    </source>
</evidence>
<evidence type="ECO:0000313" key="6">
    <source>
        <dbReference type="EMBL" id="PWN99368.1"/>
    </source>
</evidence>
<dbReference type="GO" id="GO:0005794">
    <property type="term" value="C:Golgi apparatus"/>
    <property type="evidence" value="ECO:0007669"/>
    <property type="project" value="UniProtKB-SubCell"/>
</dbReference>
<dbReference type="PANTHER" id="PTHR18921:SF2">
    <property type="entry name" value="THYROID RECEPTOR-INTERACTING PROTEIN 11"/>
    <property type="match status" value="1"/>
</dbReference>
<feature type="compositionally biased region" description="Low complexity" evidence="4">
    <location>
        <begin position="660"/>
        <end position="673"/>
    </location>
</feature>
<keyword evidence="5" id="KW-1133">Transmembrane helix</keyword>